<protein>
    <submittedName>
        <fullName evidence="2">Uncharacterized protein</fullName>
    </submittedName>
</protein>
<feature type="signal peptide" evidence="1">
    <location>
        <begin position="1"/>
        <end position="22"/>
    </location>
</feature>
<keyword evidence="1" id="KW-0732">Signal</keyword>
<dbReference type="Proteomes" id="UP000024635">
    <property type="component" value="Unassembled WGS sequence"/>
</dbReference>
<evidence type="ECO:0000313" key="3">
    <source>
        <dbReference type="Proteomes" id="UP000024635"/>
    </source>
</evidence>
<proteinExistence type="predicted"/>
<dbReference type="AlphaFoldDB" id="A0A016T0H3"/>
<name>A0A016T0H3_9BILA</name>
<dbReference type="OrthoDB" id="10503647at2759"/>
<dbReference type="EMBL" id="JARK01001488">
    <property type="protein sequence ID" value="EYB96230.1"/>
    <property type="molecule type" value="Genomic_DNA"/>
</dbReference>
<organism evidence="2 3">
    <name type="scientific">Ancylostoma ceylanicum</name>
    <dbReference type="NCBI Taxonomy" id="53326"/>
    <lineage>
        <taxon>Eukaryota</taxon>
        <taxon>Metazoa</taxon>
        <taxon>Ecdysozoa</taxon>
        <taxon>Nematoda</taxon>
        <taxon>Chromadorea</taxon>
        <taxon>Rhabditida</taxon>
        <taxon>Rhabditina</taxon>
        <taxon>Rhabditomorpha</taxon>
        <taxon>Strongyloidea</taxon>
        <taxon>Ancylostomatidae</taxon>
        <taxon>Ancylostomatinae</taxon>
        <taxon>Ancylostoma</taxon>
    </lineage>
</organism>
<gene>
    <name evidence="2" type="primary">Acey_s0152.g2873</name>
    <name evidence="2" type="ORF">Y032_0152g2873</name>
</gene>
<feature type="chain" id="PRO_5001490319" evidence="1">
    <location>
        <begin position="23"/>
        <end position="89"/>
    </location>
</feature>
<comment type="caution">
    <text evidence="2">The sequence shown here is derived from an EMBL/GenBank/DDBJ whole genome shotgun (WGS) entry which is preliminary data.</text>
</comment>
<evidence type="ECO:0000313" key="2">
    <source>
        <dbReference type="EMBL" id="EYB96230.1"/>
    </source>
</evidence>
<sequence length="89" mass="10108">MTSATLCVAAVMLCGIWVASEGFLTPPPTPTLSEVLSCFRRNPVRDSQSTNPRRSYVECQQLLRRFSSQDLKCAFAPIKCMFREYVRSR</sequence>
<accession>A0A016T0H3</accession>
<reference evidence="3" key="1">
    <citation type="journal article" date="2015" name="Nat. Genet.">
        <title>The genome and transcriptome of the zoonotic hookworm Ancylostoma ceylanicum identify infection-specific gene families.</title>
        <authorList>
            <person name="Schwarz E.M."/>
            <person name="Hu Y."/>
            <person name="Antoshechkin I."/>
            <person name="Miller M.M."/>
            <person name="Sternberg P.W."/>
            <person name="Aroian R.V."/>
        </authorList>
    </citation>
    <scope>NUCLEOTIDE SEQUENCE</scope>
    <source>
        <strain evidence="3">HY135</strain>
    </source>
</reference>
<evidence type="ECO:0000256" key="1">
    <source>
        <dbReference type="SAM" id="SignalP"/>
    </source>
</evidence>
<keyword evidence="3" id="KW-1185">Reference proteome</keyword>